<dbReference type="Pfam" id="PF02687">
    <property type="entry name" value="FtsX"/>
    <property type="match status" value="1"/>
</dbReference>
<sequence>MSAINLIKTAIASLKFHKLRTFLTMIGIIIGISSVVTILSVGDGLKAYVLESSQETNANKINITFKPDNFDANMSLLEPFTKSDMNGIKEIKGVKDVKPSQGFMGIMSFSSSQLQYFDKNQFAMLGSYDGKNEKVEYGRWFEDGDKDKSVIVLDNNVAKELFNPIESGIGKAVTMNGMNFEVIGILPHVDIMSFGGNTSYVPKKAIDNMNSNEVITSLDVSLNAGVDKKEVYKDIEKYLMANHPNIGGKYEMQDPEEVTKAFEKIIGGLTKFIAFITGISLLVGGIGVMNIMYVSVSERKREIGIRRAIGAKPKSILLQFLFEAVLVTLIGGLIGILLGYLISKVAGAFLPFKPILTMSTFVGATLVSIIEGVVFGIIPAYNACKLDPIKAIYR</sequence>
<keyword evidence="4 7" id="KW-1133">Transmembrane helix</keyword>
<comment type="subcellular location">
    <subcellularLocation>
        <location evidence="1">Cell membrane</location>
        <topology evidence="1">Multi-pass membrane protein</topology>
    </subcellularLocation>
</comment>
<dbReference type="HOGENOM" id="CLU_000604_8_0_9"/>
<evidence type="ECO:0000259" key="8">
    <source>
        <dbReference type="Pfam" id="PF02687"/>
    </source>
</evidence>
<evidence type="ECO:0000256" key="5">
    <source>
        <dbReference type="ARBA" id="ARBA00023136"/>
    </source>
</evidence>
<dbReference type="GO" id="GO:0022857">
    <property type="term" value="F:transmembrane transporter activity"/>
    <property type="evidence" value="ECO:0007669"/>
    <property type="project" value="TreeGrafter"/>
</dbReference>
<evidence type="ECO:0000256" key="4">
    <source>
        <dbReference type="ARBA" id="ARBA00022989"/>
    </source>
</evidence>
<dbReference type="InterPro" id="IPR003838">
    <property type="entry name" value="ABC3_permease_C"/>
</dbReference>
<dbReference type="RefSeq" id="WP_011590884.1">
    <property type="nucleotide sequence ID" value="NC_008261.1"/>
</dbReference>
<evidence type="ECO:0000256" key="1">
    <source>
        <dbReference type="ARBA" id="ARBA00004651"/>
    </source>
</evidence>
<protein>
    <submittedName>
        <fullName evidence="10">ABC transporter, permease protein</fullName>
    </submittedName>
</protein>
<feature type="transmembrane region" description="Helical" evidence="7">
    <location>
        <begin position="272"/>
        <end position="296"/>
    </location>
</feature>
<feature type="transmembrane region" description="Helical" evidence="7">
    <location>
        <begin position="361"/>
        <end position="384"/>
    </location>
</feature>
<dbReference type="GO" id="GO:0005886">
    <property type="term" value="C:plasma membrane"/>
    <property type="evidence" value="ECO:0007669"/>
    <property type="project" value="UniProtKB-SubCell"/>
</dbReference>
<dbReference type="Pfam" id="PF12704">
    <property type="entry name" value="MacB_PCD"/>
    <property type="match status" value="1"/>
</dbReference>
<evidence type="ECO:0000256" key="6">
    <source>
        <dbReference type="ARBA" id="ARBA00038076"/>
    </source>
</evidence>
<reference evidence="10 11" key="1">
    <citation type="journal article" date="2006" name="Genome Res.">
        <title>Skewed genomic variability in strains of the toxigenic bacterial pathogen, Clostridium perfringens.</title>
        <authorList>
            <person name="Myers G.S."/>
            <person name="Rasko D.A."/>
            <person name="Cheung J.K."/>
            <person name="Ravel J."/>
            <person name="Seshadri R."/>
            <person name="Deboy R.T."/>
            <person name="Ren Q."/>
            <person name="Varga J."/>
            <person name="Awad M.M."/>
            <person name="Brinkac L.M."/>
            <person name="Daugherty S.C."/>
            <person name="Haft D.H."/>
            <person name="Dodson R.J."/>
            <person name="Madupu R."/>
            <person name="Nelson W.C."/>
            <person name="Rosovitz M.J."/>
            <person name="Sullivan S.A."/>
            <person name="Khouri H."/>
            <person name="Dimitrov G.I."/>
            <person name="Watkins K.L."/>
            <person name="Mulligan S."/>
            <person name="Benton J."/>
            <person name="Radune D."/>
            <person name="Fisher D.J."/>
            <person name="Atkins H.S."/>
            <person name="Hiscox T."/>
            <person name="Jost B.H."/>
            <person name="Billington S.J."/>
            <person name="Songer J.G."/>
            <person name="McClane B.A."/>
            <person name="Titball R.W."/>
            <person name="Rood J.I."/>
            <person name="Melville S.B."/>
            <person name="Paulsen I.T."/>
        </authorList>
    </citation>
    <scope>NUCLEOTIDE SEQUENCE [LARGE SCALE GENOMIC DNA]</scope>
    <source>
        <strain evidence="11">ATCC 13124 / DSM 756 / JCM 1290 / NCIMB 6125 / NCTC 8237 / S 107 / Type A</strain>
    </source>
</reference>
<dbReference type="Proteomes" id="UP000001823">
    <property type="component" value="Chromosome"/>
</dbReference>
<keyword evidence="5 7" id="KW-0472">Membrane</keyword>
<evidence type="ECO:0000313" key="11">
    <source>
        <dbReference type="Proteomes" id="UP000001823"/>
    </source>
</evidence>
<keyword evidence="11" id="KW-1185">Reference proteome</keyword>
<dbReference type="InterPro" id="IPR050250">
    <property type="entry name" value="Macrolide_Exporter_MacB"/>
</dbReference>
<feature type="domain" description="MacB-like periplasmic core" evidence="9">
    <location>
        <begin position="21"/>
        <end position="237"/>
    </location>
</feature>
<dbReference type="KEGG" id="cpf:CPF_1791"/>
<keyword evidence="3 7" id="KW-0812">Transmembrane</keyword>
<dbReference type="STRING" id="195103.CPF_1791"/>
<evidence type="ECO:0000256" key="7">
    <source>
        <dbReference type="SAM" id="Phobius"/>
    </source>
</evidence>
<dbReference type="EMBL" id="CP000246">
    <property type="protein sequence ID" value="ABG84166.1"/>
    <property type="molecule type" value="Genomic_DNA"/>
</dbReference>
<comment type="similarity">
    <text evidence="6">Belongs to the ABC-4 integral membrane protein family.</text>
</comment>
<organism evidence="10 11">
    <name type="scientific">Clostridium perfringens (strain ATCC 13124 / DSM 756 / JCM 1290 / NCIMB 6125 / NCTC 8237 / Type A)</name>
    <dbReference type="NCBI Taxonomy" id="195103"/>
    <lineage>
        <taxon>Bacteria</taxon>
        <taxon>Bacillati</taxon>
        <taxon>Bacillota</taxon>
        <taxon>Clostridia</taxon>
        <taxon>Eubacteriales</taxon>
        <taxon>Clostridiaceae</taxon>
        <taxon>Clostridium</taxon>
    </lineage>
</organism>
<evidence type="ECO:0000256" key="2">
    <source>
        <dbReference type="ARBA" id="ARBA00022475"/>
    </source>
</evidence>
<evidence type="ECO:0000313" key="10">
    <source>
        <dbReference type="EMBL" id="ABG84166.1"/>
    </source>
</evidence>
<feature type="transmembrane region" description="Helical" evidence="7">
    <location>
        <begin position="316"/>
        <end position="341"/>
    </location>
</feature>
<proteinExistence type="inferred from homology"/>
<dbReference type="AlphaFoldDB" id="A0A0H2YSZ4"/>
<keyword evidence="2" id="KW-1003">Cell membrane</keyword>
<dbReference type="PANTHER" id="PTHR30572:SF4">
    <property type="entry name" value="ABC TRANSPORTER PERMEASE YTRF"/>
    <property type="match status" value="1"/>
</dbReference>
<gene>
    <name evidence="10" type="ordered locus">CPF_1791</name>
</gene>
<accession>A0A0H2YSZ4</accession>
<dbReference type="eggNOG" id="COG0577">
    <property type="taxonomic scope" value="Bacteria"/>
</dbReference>
<dbReference type="PaxDb" id="195103-CPF_1791"/>
<feature type="domain" description="ABC3 transporter permease C-terminal" evidence="8">
    <location>
        <begin position="275"/>
        <end position="388"/>
    </location>
</feature>
<evidence type="ECO:0000256" key="3">
    <source>
        <dbReference type="ARBA" id="ARBA00022692"/>
    </source>
</evidence>
<evidence type="ECO:0000259" key="9">
    <source>
        <dbReference type="Pfam" id="PF12704"/>
    </source>
</evidence>
<dbReference type="PANTHER" id="PTHR30572">
    <property type="entry name" value="MEMBRANE COMPONENT OF TRANSPORTER-RELATED"/>
    <property type="match status" value="1"/>
</dbReference>
<name>A0A0H2YSZ4_CLOP1</name>
<dbReference type="InterPro" id="IPR025857">
    <property type="entry name" value="MacB_PCD"/>
</dbReference>
<feature type="transmembrane region" description="Helical" evidence="7">
    <location>
        <begin position="21"/>
        <end position="42"/>
    </location>
</feature>